<evidence type="ECO:0000313" key="2">
    <source>
        <dbReference type="EMBL" id="PWJ49030.1"/>
    </source>
</evidence>
<evidence type="ECO:0000313" key="3">
    <source>
        <dbReference type="Proteomes" id="UP000245469"/>
    </source>
</evidence>
<dbReference type="AlphaFoldDB" id="A0A315ZVR1"/>
<proteinExistence type="predicted"/>
<dbReference type="Proteomes" id="UP000245469">
    <property type="component" value="Unassembled WGS sequence"/>
</dbReference>
<dbReference type="OrthoDB" id="3293457at2"/>
<keyword evidence="1" id="KW-0812">Transmembrane</keyword>
<protein>
    <submittedName>
        <fullName evidence="2">Uncharacterized protein</fullName>
    </submittedName>
</protein>
<dbReference type="EMBL" id="QGDQ01000027">
    <property type="protein sequence ID" value="PWJ49030.1"/>
    <property type="molecule type" value="Genomic_DNA"/>
</dbReference>
<name>A0A315ZVR1_9ACTN</name>
<sequence length="297" mass="30465">MSQTRIPDARLDAALRSLDAAPAVTLDDVARVRAAAALEQTLIIGRFPDERASLRRDPLVPRRRRTGMRVAMLGAAAAAVAVGIGVTQVLGGGTTAYADSWEPVPVPASAADIAAAQTACADSASHMGGIKISALLPQLAERRGDLVLLVMDDGTAEPVSLTCMVALPPGEDRAHWIAASGGGGGPRPAPGEILPGGEFEQATPGDELSVVDGDVGDGVTAVTVHTEEGLTVQATVQNGHFAAWWPGRLMRMTSEPYPSGQSGGCAGNCDGGRPVSTYTLDFTRADGTVVTGIAPNR</sequence>
<comment type="caution">
    <text evidence="2">The sequence shown here is derived from an EMBL/GenBank/DDBJ whole genome shotgun (WGS) entry which is preliminary data.</text>
</comment>
<keyword evidence="1" id="KW-0472">Membrane</keyword>
<keyword evidence="1" id="KW-1133">Transmembrane helix</keyword>
<feature type="transmembrane region" description="Helical" evidence="1">
    <location>
        <begin position="70"/>
        <end position="90"/>
    </location>
</feature>
<dbReference type="RefSeq" id="WP_109775875.1">
    <property type="nucleotide sequence ID" value="NZ_QGDQ01000027.1"/>
</dbReference>
<accession>A0A315ZVR1</accession>
<evidence type="ECO:0000256" key="1">
    <source>
        <dbReference type="SAM" id="Phobius"/>
    </source>
</evidence>
<gene>
    <name evidence="2" type="ORF">BXY45_12721</name>
</gene>
<organism evidence="2 3">
    <name type="scientific">Quadrisphaera granulorum</name>
    <dbReference type="NCBI Taxonomy" id="317664"/>
    <lineage>
        <taxon>Bacteria</taxon>
        <taxon>Bacillati</taxon>
        <taxon>Actinomycetota</taxon>
        <taxon>Actinomycetes</taxon>
        <taxon>Kineosporiales</taxon>
        <taxon>Kineosporiaceae</taxon>
        <taxon>Quadrisphaera</taxon>
    </lineage>
</organism>
<keyword evidence="3" id="KW-1185">Reference proteome</keyword>
<reference evidence="2 3" key="1">
    <citation type="submission" date="2018-03" db="EMBL/GenBank/DDBJ databases">
        <title>Genomic Encyclopedia of Archaeal and Bacterial Type Strains, Phase II (KMG-II): from individual species to whole genera.</title>
        <authorList>
            <person name="Goeker M."/>
        </authorList>
    </citation>
    <scope>NUCLEOTIDE SEQUENCE [LARGE SCALE GENOMIC DNA]</scope>
    <source>
        <strain evidence="2 3">DSM 44889</strain>
    </source>
</reference>